<proteinExistence type="predicted"/>
<keyword evidence="1" id="KW-0547">Nucleotide-binding</keyword>
<reference evidence="10 11" key="1">
    <citation type="submission" date="2020-02" db="EMBL/GenBank/DDBJ databases">
        <authorList>
            <person name="Babadi Z.K."/>
            <person name="Risdian C."/>
            <person name="Ebrahimipour G.H."/>
            <person name="Wink J."/>
        </authorList>
    </citation>
    <scope>NUCLEOTIDE SEQUENCE [LARGE SCALE GENOMIC DNA]</scope>
    <source>
        <strain evidence="10 11">ZKHCc1 1396</strain>
    </source>
</reference>
<dbReference type="PROSITE" id="PS50045">
    <property type="entry name" value="SIGMA54_INTERACT_4"/>
    <property type="match status" value="1"/>
</dbReference>
<dbReference type="Gene3D" id="1.10.10.60">
    <property type="entry name" value="Homeodomain-like"/>
    <property type="match status" value="1"/>
</dbReference>
<feature type="domain" description="Response regulatory" evidence="9">
    <location>
        <begin position="4"/>
        <end position="118"/>
    </location>
</feature>
<comment type="caution">
    <text evidence="10">The sequence shown here is derived from an EMBL/GenBank/DDBJ whole genome shotgun (WGS) entry which is preliminary data.</text>
</comment>
<evidence type="ECO:0000256" key="1">
    <source>
        <dbReference type="ARBA" id="ARBA00022741"/>
    </source>
</evidence>
<name>A0ABR9PGZ6_9BACT</name>
<dbReference type="InterPro" id="IPR003593">
    <property type="entry name" value="AAA+_ATPase"/>
</dbReference>
<dbReference type="PROSITE" id="PS00688">
    <property type="entry name" value="SIGMA54_INTERACT_3"/>
    <property type="match status" value="1"/>
</dbReference>
<dbReference type="SUPFAM" id="SSF52172">
    <property type="entry name" value="CheY-like"/>
    <property type="match status" value="1"/>
</dbReference>
<dbReference type="SUPFAM" id="SSF52540">
    <property type="entry name" value="P-loop containing nucleoside triphosphate hydrolases"/>
    <property type="match status" value="1"/>
</dbReference>
<dbReference type="EMBL" id="JAAIYO010000001">
    <property type="protein sequence ID" value="MBE4747170.1"/>
    <property type="molecule type" value="Genomic_DNA"/>
</dbReference>
<dbReference type="Pfam" id="PF00072">
    <property type="entry name" value="Response_reg"/>
    <property type="match status" value="1"/>
</dbReference>
<dbReference type="CDD" id="cd00009">
    <property type="entry name" value="AAA"/>
    <property type="match status" value="1"/>
</dbReference>
<evidence type="ECO:0000256" key="3">
    <source>
        <dbReference type="ARBA" id="ARBA00023015"/>
    </source>
</evidence>
<evidence type="ECO:0000256" key="5">
    <source>
        <dbReference type="ARBA" id="ARBA00023163"/>
    </source>
</evidence>
<dbReference type="Pfam" id="PF00158">
    <property type="entry name" value="Sigma54_activat"/>
    <property type="match status" value="1"/>
</dbReference>
<keyword evidence="5" id="KW-0804">Transcription</keyword>
<dbReference type="InterPro" id="IPR025662">
    <property type="entry name" value="Sigma_54_int_dom_ATP-bd_1"/>
</dbReference>
<dbReference type="Proteomes" id="UP001516472">
    <property type="component" value="Unassembled WGS sequence"/>
</dbReference>
<feature type="modified residue" description="4-aspartylphosphate" evidence="6">
    <location>
        <position position="53"/>
    </location>
</feature>
<evidence type="ECO:0000259" key="9">
    <source>
        <dbReference type="PROSITE" id="PS50110"/>
    </source>
</evidence>
<dbReference type="InterPro" id="IPR011006">
    <property type="entry name" value="CheY-like_superfamily"/>
</dbReference>
<dbReference type="SUPFAM" id="SSF46689">
    <property type="entry name" value="Homeodomain-like"/>
    <property type="match status" value="1"/>
</dbReference>
<dbReference type="Gene3D" id="1.10.8.60">
    <property type="match status" value="1"/>
</dbReference>
<dbReference type="PANTHER" id="PTHR32071">
    <property type="entry name" value="TRANSCRIPTIONAL REGULATORY PROTEIN"/>
    <property type="match status" value="1"/>
</dbReference>
<dbReference type="InterPro" id="IPR058031">
    <property type="entry name" value="AAA_lid_NorR"/>
</dbReference>
<evidence type="ECO:0000259" key="8">
    <source>
        <dbReference type="PROSITE" id="PS50045"/>
    </source>
</evidence>
<keyword evidence="6" id="KW-0597">Phosphoprotein</keyword>
<dbReference type="Gene3D" id="3.40.50.2300">
    <property type="match status" value="1"/>
</dbReference>
<organism evidence="10 11">
    <name type="scientific">Corallococcus soli</name>
    <dbReference type="NCBI Taxonomy" id="2710757"/>
    <lineage>
        <taxon>Bacteria</taxon>
        <taxon>Pseudomonadati</taxon>
        <taxon>Myxococcota</taxon>
        <taxon>Myxococcia</taxon>
        <taxon>Myxococcales</taxon>
        <taxon>Cystobacterineae</taxon>
        <taxon>Myxococcaceae</taxon>
        <taxon>Corallococcus</taxon>
    </lineage>
</organism>
<evidence type="ECO:0000256" key="6">
    <source>
        <dbReference type="PROSITE-ProRule" id="PRU00169"/>
    </source>
</evidence>
<evidence type="ECO:0000256" key="4">
    <source>
        <dbReference type="ARBA" id="ARBA00023125"/>
    </source>
</evidence>
<keyword evidence="4" id="KW-0238">DNA-binding</keyword>
<dbReference type="Pfam" id="PF25601">
    <property type="entry name" value="AAA_lid_14"/>
    <property type="match status" value="1"/>
</dbReference>
<feature type="domain" description="Sigma-54 factor interaction" evidence="8">
    <location>
        <begin position="145"/>
        <end position="370"/>
    </location>
</feature>
<keyword evidence="2" id="KW-0067">ATP-binding</keyword>
<dbReference type="PROSITE" id="PS50110">
    <property type="entry name" value="RESPONSE_REGULATORY"/>
    <property type="match status" value="1"/>
</dbReference>
<sequence length="450" mass="49443">MSTSLLLVDDDRTFSSLAASMLSQEGFRVRVARSLHETRAALAAEAPDLVVLDRRLPDGDGLVFLPELRAQLPATVVLMVTAHGDIESAVEAIRAGARDYLSKPVEIDDLVMRARRAASDLQLQERLRQAESVLEGRHRMAEPLSPAMQQTLEMLERIATTPRSPVLLLGETGTGKAVLARHLHALRQKQGAFVQINCAALPDTMMESELFGHERGAFTDAKTARRGLVELASDGLLFLDEVGELPLALQAKLLTFLDKGAFRRLGGTTELTSTARIVAATNKDLEAEVAAGRFREDLLFRLSVFRVEVPPLRERREDVLPLARTLVLELCSELGRRPVPFSPAAEERLLSYPFPGNVRELRNVLERALVLEGGPTLELPSLSKGNGTPASGDPNAFSVSGPPRPLDEVERLYVRHVLEQLGGRRMEAARALGLSYPTFLRRLEENPPSE</sequence>
<dbReference type="PANTHER" id="PTHR32071:SF117">
    <property type="entry name" value="PTS-DEPENDENT DIHYDROXYACETONE KINASE OPERON REGULATORY PROTEIN-RELATED"/>
    <property type="match status" value="1"/>
</dbReference>
<dbReference type="SMART" id="SM00382">
    <property type="entry name" value="AAA"/>
    <property type="match status" value="1"/>
</dbReference>
<dbReference type="PROSITE" id="PS00675">
    <property type="entry name" value="SIGMA54_INTERACT_1"/>
    <property type="match status" value="1"/>
</dbReference>
<dbReference type="RefSeq" id="WP_193346582.1">
    <property type="nucleotide sequence ID" value="NZ_CBCSIP010000028.1"/>
</dbReference>
<dbReference type="InterPro" id="IPR025944">
    <property type="entry name" value="Sigma_54_int_dom_CS"/>
</dbReference>
<dbReference type="InterPro" id="IPR027417">
    <property type="entry name" value="P-loop_NTPase"/>
</dbReference>
<gene>
    <name evidence="10" type="ORF">G4177_03145</name>
</gene>
<dbReference type="InterPro" id="IPR001789">
    <property type="entry name" value="Sig_transdc_resp-reg_receiver"/>
</dbReference>
<protein>
    <submittedName>
        <fullName evidence="10">Sigma-54-dependent Fis family transcriptional regulator</fullName>
    </submittedName>
</protein>
<evidence type="ECO:0000313" key="10">
    <source>
        <dbReference type="EMBL" id="MBE4747170.1"/>
    </source>
</evidence>
<dbReference type="SMART" id="SM00448">
    <property type="entry name" value="REC"/>
    <property type="match status" value="1"/>
</dbReference>
<dbReference type="InterPro" id="IPR009057">
    <property type="entry name" value="Homeodomain-like_sf"/>
</dbReference>
<feature type="region of interest" description="Disordered" evidence="7">
    <location>
        <begin position="376"/>
        <end position="400"/>
    </location>
</feature>
<evidence type="ECO:0000256" key="2">
    <source>
        <dbReference type="ARBA" id="ARBA00022840"/>
    </source>
</evidence>
<dbReference type="InterPro" id="IPR002078">
    <property type="entry name" value="Sigma_54_int"/>
</dbReference>
<dbReference type="Gene3D" id="3.40.50.300">
    <property type="entry name" value="P-loop containing nucleotide triphosphate hydrolases"/>
    <property type="match status" value="1"/>
</dbReference>
<keyword evidence="11" id="KW-1185">Reference proteome</keyword>
<accession>A0ABR9PGZ6</accession>
<evidence type="ECO:0000256" key="7">
    <source>
        <dbReference type="SAM" id="MobiDB-lite"/>
    </source>
</evidence>
<evidence type="ECO:0000313" key="11">
    <source>
        <dbReference type="Proteomes" id="UP001516472"/>
    </source>
</evidence>
<dbReference type="InterPro" id="IPR002197">
    <property type="entry name" value="HTH_Fis"/>
</dbReference>
<keyword evidence="3" id="KW-0805">Transcription regulation</keyword>
<dbReference type="Pfam" id="PF02954">
    <property type="entry name" value="HTH_8"/>
    <property type="match status" value="1"/>
</dbReference>